<evidence type="ECO:0000256" key="2">
    <source>
        <dbReference type="ARBA" id="ARBA00023157"/>
    </source>
</evidence>
<protein>
    <recommendedName>
        <fullName evidence="7">Phytocyanin domain-containing protein</fullName>
    </recommendedName>
</protein>
<comment type="caution">
    <text evidence="8">The sequence shown here is derived from an EMBL/GenBank/DDBJ whole genome shotgun (WGS) entry which is preliminary data.</text>
</comment>
<comment type="function">
    <text evidence="5">May act as a carbohydrate transporter.</text>
</comment>
<keyword evidence="9" id="KW-1185">Reference proteome</keyword>
<evidence type="ECO:0000256" key="3">
    <source>
        <dbReference type="ARBA" id="ARBA00023180"/>
    </source>
</evidence>
<dbReference type="GO" id="GO:0009055">
    <property type="term" value="F:electron transfer activity"/>
    <property type="evidence" value="ECO:0007669"/>
    <property type="project" value="InterPro"/>
</dbReference>
<dbReference type="PANTHER" id="PTHR33021:SF13">
    <property type="entry name" value="OS09G0557900 PROTEIN"/>
    <property type="match status" value="1"/>
</dbReference>
<dbReference type="EMBL" id="JAHRHJ020000002">
    <property type="protein sequence ID" value="KAH9327753.1"/>
    <property type="molecule type" value="Genomic_DNA"/>
</dbReference>
<evidence type="ECO:0000313" key="9">
    <source>
        <dbReference type="Proteomes" id="UP000824469"/>
    </source>
</evidence>
<evidence type="ECO:0000256" key="1">
    <source>
        <dbReference type="ARBA" id="ARBA00022729"/>
    </source>
</evidence>
<dbReference type="InterPro" id="IPR039391">
    <property type="entry name" value="Phytocyanin-like"/>
</dbReference>
<feature type="domain" description="Phytocyanin" evidence="7">
    <location>
        <begin position="26"/>
        <end position="124"/>
    </location>
</feature>
<dbReference type="PANTHER" id="PTHR33021">
    <property type="entry name" value="BLUE COPPER PROTEIN"/>
    <property type="match status" value="1"/>
</dbReference>
<evidence type="ECO:0000256" key="6">
    <source>
        <dbReference type="SAM" id="SignalP"/>
    </source>
</evidence>
<dbReference type="Gene3D" id="2.60.40.420">
    <property type="entry name" value="Cupredoxins - blue copper proteins"/>
    <property type="match status" value="1"/>
</dbReference>
<dbReference type="AlphaFoldDB" id="A0AA38LK36"/>
<evidence type="ECO:0000259" key="7">
    <source>
        <dbReference type="PROSITE" id="PS51485"/>
    </source>
</evidence>
<dbReference type="SUPFAM" id="SSF49503">
    <property type="entry name" value="Cupredoxins"/>
    <property type="match status" value="1"/>
</dbReference>
<dbReference type="InterPro" id="IPR008972">
    <property type="entry name" value="Cupredoxin"/>
</dbReference>
<dbReference type="Proteomes" id="UP000824469">
    <property type="component" value="Unassembled WGS sequence"/>
</dbReference>
<keyword evidence="2" id="KW-1015">Disulfide bond</keyword>
<proteinExistence type="inferred from homology"/>
<gene>
    <name evidence="8" type="ORF">KI387_007931</name>
</gene>
<comment type="similarity">
    <text evidence="4">Belongs to the early nodulin-like (ENODL) family.</text>
</comment>
<keyword evidence="1 6" id="KW-0732">Signal</keyword>
<evidence type="ECO:0000256" key="4">
    <source>
        <dbReference type="ARBA" id="ARBA00035011"/>
    </source>
</evidence>
<name>A0AA38LK36_TAXCH</name>
<reference evidence="8 9" key="1">
    <citation type="journal article" date="2021" name="Nat. Plants">
        <title>The Taxus genome provides insights into paclitaxel biosynthesis.</title>
        <authorList>
            <person name="Xiong X."/>
            <person name="Gou J."/>
            <person name="Liao Q."/>
            <person name="Li Y."/>
            <person name="Zhou Q."/>
            <person name="Bi G."/>
            <person name="Li C."/>
            <person name="Du R."/>
            <person name="Wang X."/>
            <person name="Sun T."/>
            <person name="Guo L."/>
            <person name="Liang H."/>
            <person name="Lu P."/>
            <person name="Wu Y."/>
            <person name="Zhang Z."/>
            <person name="Ro D.K."/>
            <person name="Shang Y."/>
            <person name="Huang S."/>
            <person name="Yan J."/>
        </authorList>
    </citation>
    <scope>NUCLEOTIDE SEQUENCE [LARGE SCALE GENOMIC DNA]</scope>
    <source>
        <strain evidence="8">Ta-2019</strain>
    </source>
</reference>
<feature type="signal peptide" evidence="6">
    <location>
        <begin position="1"/>
        <end position="25"/>
    </location>
</feature>
<dbReference type="InterPro" id="IPR003245">
    <property type="entry name" value="Phytocyanin_dom"/>
</dbReference>
<sequence length="164" mass="18159">MDLRVSLALGLVMVSALTMINPVSSTDHIVGGNRGWNPGINYTDWVNNQTFVLGDWISFRYQKDQHSVLQVNQSGYDNCTTDNPIANWSSGKDFMELNESKRYYYIDGKGSCYTGMKVTVRVNKTAPAPQHSAANTSSNDKSSDCALRPALPALFMFLGALFTF</sequence>
<keyword evidence="3" id="KW-0325">Glycoprotein</keyword>
<evidence type="ECO:0000313" key="8">
    <source>
        <dbReference type="EMBL" id="KAH9327753.1"/>
    </source>
</evidence>
<dbReference type="CDD" id="cd11017">
    <property type="entry name" value="Phytocyanin_like_1"/>
    <property type="match status" value="1"/>
</dbReference>
<dbReference type="GO" id="GO:0005886">
    <property type="term" value="C:plasma membrane"/>
    <property type="evidence" value="ECO:0007669"/>
    <property type="project" value="TreeGrafter"/>
</dbReference>
<organism evidence="8 9">
    <name type="scientific">Taxus chinensis</name>
    <name type="common">Chinese yew</name>
    <name type="synonym">Taxus wallichiana var. chinensis</name>
    <dbReference type="NCBI Taxonomy" id="29808"/>
    <lineage>
        <taxon>Eukaryota</taxon>
        <taxon>Viridiplantae</taxon>
        <taxon>Streptophyta</taxon>
        <taxon>Embryophyta</taxon>
        <taxon>Tracheophyta</taxon>
        <taxon>Spermatophyta</taxon>
        <taxon>Pinopsida</taxon>
        <taxon>Pinidae</taxon>
        <taxon>Conifers II</taxon>
        <taxon>Cupressales</taxon>
        <taxon>Taxaceae</taxon>
        <taxon>Taxus</taxon>
    </lineage>
</organism>
<dbReference type="OMA" id="YNNCTIE"/>
<dbReference type="FunFam" id="2.60.40.420:FF:000018">
    <property type="entry name" value="Lamin-like protein"/>
    <property type="match status" value="1"/>
</dbReference>
<evidence type="ECO:0000256" key="5">
    <source>
        <dbReference type="ARBA" id="ARBA00037626"/>
    </source>
</evidence>
<dbReference type="PROSITE" id="PS51485">
    <property type="entry name" value="PHYTOCYANIN"/>
    <property type="match status" value="1"/>
</dbReference>
<feature type="chain" id="PRO_5041440356" description="Phytocyanin domain-containing protein" evidence="6">
    <location>
        <begin position="26"/>
        <end position="164"/>
    </location>
</feature>
<dbReference type="Pfam" id="PF02298">
    <property type="entry name" value="Cu_bind_like"/>
    <property type="match status" value="1"/>
</dbReference>
<accession>A0AA38LK36</accession>